<dbReference type="SUPFAM" id="SSF54292">
    <property type="entry name" value="2Fe-2S ferredoxin-like"/>
    <property type="match status" value="1"/>
</dbReference>
<sequence length="317" mass="35494">MASIHYEQTNIPVKEHKSVLETLLEAGVKVPNSCWAGVCHSCLMKMTTGTPPPSSQVGLSQEQLAKQLFLACQCYPTQDISVTLINRQQEQQQAIVSNITSLTPTIKELTLATLRPVRFQIGQYLTLWLGQTLARPYALAVDSEPTQLRFHIQRVVGGEFSRWVHDDAKPGDSLFISDLQGKDHLVETSSQQPILFIAAEAGLGSALLIAKEKLETGYRGNIRLIHWASNTQELYWKTVLTELANQFYQFSFQQVISLSVDGLIEVIEQTPQLKHQNIYLTGFASMIKLASQHLMKGSHPDSQIQMMPFISHEPQPL</sequence>
<dbReference type="CDD" id="cd00207">
    <property type="entry name" value="fer2"/>
    <property type="match status" value="1"/>
</dbReference>
<dbReference type="PROSITE" id="PS51384">
    <property type="entry name" value="FAD_FR"/>
    <property type="match status" value="1"/>
</dbReference>
<organism evidence="3 4">
    <name type="scientific">Spartinivicinus marinus</name>
    <dbReference type="NCBI Taxonomy" id="2994442"/>
    <lineage>
        <taxon>Bacteria</taxon>
        <taxon>Pseudomonadati</taxon>
        <taxon>Pseudomonadota</taxon>
        <taxon>Gammaproteobacteria</taxon>
        <taxon>Oceanospirillales</taxon>
        <taxon>Zooshikellaceae</taxon>
        <taxon>Spartinivicinus</taxon>
    </lineage>
</organism>
<accession>A0A853I926</accession>
<dbReference type="SUPFAM" id="SSF63380">
    <property type="entry name" value="Riboflavin synthase domain-like"/>
    <property type="match status" value="1"/>
</dbReference>
<gene>
    <name evidence="3" type="ORF">H0A36_06995</name>
</gene>
<dbReference type="RefSeq" id="WP_180567779.1">
    <property type="nucleotide sequence ID" value="NZ_JACCKB010000007.1"/>
</dbReference>
<dbReference type="SUPFAM" id="SSF52343">
    <property type="entry name" value="Ferredoxin reductase-like, C-terminal NADP-linked domain"/>
    <property type="match status" value="1"/>
</dbReference>
<feature type="domain" description="2Fe-2S ferredoxin-type" evidence="1">
    <location>
        <begin position="1"/>
        <end position="88"/>
    </location>
</feature>
<evidence type="ECO:0000259" key="1">
    <source>
        <dbReference type="PROSITE" id="PS51085"/>
    </source>
</evidence>
<comment type="caution">
    <text evidence="3">The sequence shown here is derived from an EMBL/GenBank/DDBJ whole genome shotgun (WGS) entry which is preliminary data.</text>
</comment>
<evidence type="ECO:0000259" key="2">
    <source>
        <dbReference type="PROSITE" id="PS51384"/>
    </source>
</evidence>
<evidence type="ECO:0000313" key="4">
    <source>
        <dbReference type="Proteomes" id="UP000569732"/>
    </source>
</evidence>
<dbReference type="Proteomes" id="UP000569732">
    <property type="component" value="Unassembled WGS sequence"/>
</dbReference>
<dbReference type="PROSITE" id="PS51085">
    <property type="entry name" value="2FE2S_FER_2"/>
    <property type="match status" value="1"/>
</dbReference>
<dbReference type="InterPro" id="IPR050415">
    <property type="entry name" value="MRET"/>
</dbReference>
<dbReference type="Gene3D" id="3.10.20.30">
    <property type="match status" value="1"/>
</dbReference>
<dbReference type="InterPro" id="IPR017927">
    <property type="entry name" value="FAD-bd_FR_type"/>
</dbReference>
<dbReference type="InterPro" id="IPR017938">
    <property type="entry name" value="Riboflavin_synthase-like_b-brl"/>
</dbReference>
<dbReference type="InterPro" id="IPR039261">
    <property type="entry name" value="FNR_nucleotide-bd"/>
</dbReference>
<protein>
    <submittedName>
        <fullName evidence="3">2Fe-2S iron-sulfur cluster binding domain-containing protein</fullName>
    </submittedName>
</protein>
<reference evidence="3 4" key="1">
    <citation type="submission" date="2020-07" db="EMBL/GenBank/DDBJ databases">
        <title>Endozoicomonas sp. nov., isolated from sediment.</title>
        <authorList>
            <person name="Gu T."/>
        </authorList>
    </citation>
    <scope>NUCLEOTIDE SEQUENCE [LARGE SCALE GENOMIC DNA]</scope>
    <source>
        <strain evidence="3 4">SM1973</strain>
    </source>
</reference>
<dbReference type="Gene3D" id="3.40.50.80">
    <property type="entry name" value="Nucleotide-binding domain of ferredoxin-NADP reductase (FNR) module"/>
    <property type="match status" value="1"/>
</dbReference>
<dbReference type="AlphaFoldDB" id="A0A853I926"/>
<dbReference type="InterPro" id="IPR036010">
    <property type="entry name" value="2Fe-2S_ferredoxin-like_sf"/>
</dbReference>
<dbReference type="GO" id="GO:0051536">
    <property type="term" value="F:iron-sulfur cluster binding"/>
    <property type="evidence" value="ECO:0007669"/>
    <property type="project" value="InterPro"/>
</dbReference>
<feature type="domain" description="FAD-binding FR-type" evidence="2">
    <location>
        <begin position="89"/>
        <end position="186"/>
    </location>
</feature>
<dbReference type="InterPro" id="IPR012675">
    <property type="entry name" value="Beta-grasp_dom_sf"/>
</dbReference>
<evidence type="ECO:0000313" key="3">
    <source>
        <dbReference type="EMBL" id="NYZ65755.1"/>
    </source>
</evidence>
<keyword evidence="4" id="KW-1185">Reference proteome</keyword>
<dbReference type="PANTHER" id="PTHR47354:SF3">
    <property type="entry name" value="OXIDOREDUCTASE-RELATED"/>
    <property type="match status" value="1"/>
</dbReference>
<proteinExistence type="predicted"/>
<dbReference type="GO" id="GO:0016491">
    <property type="term" value="F:oxidoreductase activity"/>
    <property type="evidence" value="ECO:0007669"/>
    <property type="project" value="InterPro"/>
</dbReference>
<dbReference type="Gene3D" id="2.40.30.10">
    <property type="entry name" value="Translation factors"/>
    <property type="match status" value="1"/>
</dbReference>
<dbReference type="PANTHER" id="PTHR47354">
    <property type="entry name" value="NADH OXIDOREDUCTASE HCR"/>
    <property type="match status" value="1"/>
</dbReference>
<dbReference type="Pfam" id="PF00111">
    <property type="entry name" value="Fer2"/>
    <property type="match status" value="1"/>
</dbReference>
<name>A0A853I926_9GAMM</name>
<dbReference type="InterPro" id="IPR001041">
    <property type="entry name" value="2Fe-2S_ferredoxin-type"/>
</dbReference>
<dbReference type="EMBL" id="JACCKB010000007">
    <property type="protein sequence ID" value="NYZ65755.1"/>
    <property type="molecule type" value="Genomic_DNA"/>
</dbReference>